<evidence type="ECO:0000313" key="10">
    <source>
        <dbReference type="EMBL" id="SBV93363.1"/>
    </source>
</evidence>
<dbReference type="PANTHER" id="PTHR31727:SF6">
    <property type="entry name" value="OLEOYL-ACYL CARRIER PROTEIN THIOESTERASE 1, CHLOROPLASTIC"/>
    <property type="match status" value="1"/>
</dbReference>
<keyword evidence="5" id="KW-0809">Transit peptide</keyword>
<dbReference type="SUPFAM" id="SSF54637">
    <property type="entry name" value="Thioesterase/thiol ester dehydrase-isomerase"/>
    <property type="match status" value="2"/>
</dbReference>
<gene>
    <name evidence="10" type="ORF">KL86DYS2_10528</name>
</gene>
<dbReference type="InterPro" id="IPR029069">
    <property type="entry name" value="HotDog_dom_sf"/>
</dbReference>
<proteinExistence type="inferred from homology"/>
<reference evidence="10" key="1">
    <citation type="submission" date="2016-04" db="EMBL/GenBank/DDBJ databases">
        <authorList>
            <person name="Evans L.H."/>
            <person name="Alamgir A."/>
            <person name="Owens N."/>
            <person name="Weber N.D."/>
            <person name="Virtaneva K."/>
            <person name="Barbian K."/>
            <person name="Babar A."/>
            <person name="Rosenke K."/>
        </authorList>
    </citation>
    <scope>NUCLEOTIDE SEQUENCE</scope>
    <source>
        <strain evidence="10">86-2</strain>
    </source>
</reference>
<evidence type="ECO:0000256" key="1">
    <source>
        <dbReference type="ARBA" id="ARBA00006500"/>
    </source>
</evidence>
<sequence>MFYPIGRYEFTIDAYLTDFRGRATLPMIGGFMLQAATKHADERGFGYSSMTSQQRVWVLSRMAIELFEYPKNDTNMIIKTWIVSVNRLFTERHFAFEDSDGKTMGYARSLWASIDLKTRKPTNLTELNGLSDYIYTEKECPIEGLSKTSALKDDYEKADEFIVKYSDVDINKHLNSMKYIEHFVDVFDIDMFKDKEIRRIEINYISEGRYGSKLDILKREEEDSNFILEMKDGETSVCSTRIIWKQF</sequence>
<name>A0A212J1K4_9BACT</name>
<evidence type="ECO:0000256" key="7">
    <source>
        <dbReference type="ARBA" id="ARBA00023160"/>
    </source>
</evidence>
<accession>A0A212J1K4</accession>
<feature type="domain" description="Acyl-ACP thioesterase-like C-terminal" evidence="9">
    <location>
        <begin position="155"/>
        <end position="245"/>
    </location>
</feature>
<dbReference type="Pfam" id="PF01643">
    <property type="entry name" value="Acyl-ACP_TE"/>
    <property type="match status" value="1"/>
</dbReference>
<dbReference type="CDD" id="cd00586">
    <property type="entry name" value="4HBT"/>
    <property type="match status" value="1"/>
</dbReference>
<feature type="domain" description="Acyl-ACP thioesterase N-terminal hotdog" evidence="8">
    <location>
        <begin position="9"/>
        <end position="125"/>
    </location>
</feature>
<dbReference type="AlphaFoldDB" id="A0A212J1K4"/>
<keyword evidence="3" id="KW-0378">Hydrolase</keyword>
<evidence type="ECO:0000259" key="8">
    <source>
        <dbReference type="Pfam" id="PF01643"/>
    </source>
</evidence>
<protein>
    <recommendedName>
        <fullName evidence="11">Acyl-ACP thioesterase</fullName>
    </recommendedName>
</protein>
<dbReference type="RefSeq" id="WP_296946875.1">
    <property type="nucleotide sequence ID" value="NZ_LT599021.1"/>
</dbReference>
<evidence type="ECO:0000256" key="2">
    <source>
        <dbReference type="ARBA" id="ARBA00022516"/>
    </source>
</evidence>
<dbReference type="Pfam" id="PF20791">
    <property type="entry name" value="Acyl-ACP_TE_C"/>
    <property type="match status" value="1"/>
</dbReference>
<dbReference type="GO" id="GO:0016297">
    <property type="term" value="F:fatty acyl-[ACP] hydrolase activity"/>
    <property type="evidence" value="ECO:0007669"/>
    <property type="project" value="InterPro"/>
</dbReference>
<evidence type="ECO:0000256" key="4">
    <source>
        <dbReference type="ARBA" id="ARBA00022832"/>
    </source>
</evidence>
<dbReference type="InterPro" id="IPR002864">
    <property type="entry name" value="Acyl-ACP_thioesterase_NHD"/>
</dbReference>
<evidence type="ECO:0000256" key="5">
    <source>
        <dbReference type="ARBA" id="ARBA00022946"/>
    </source>
</evidence>
<evidence type="ECO:0008006" key="11">
    <source>
        <dbReference type="Google" id="ProtNLM"/>
    </source>
</evidence>
<dbReference type="GO" id="GO:0000036">
    <property type="term" value="F:acyl carrier activity"/>
    <property type="evidence" value="ECO:0007669"/>
    <property type="project" value="TreeGrafter"/>
</dbReference>
<dbReference type="InterPro" id="IPR049427">
    <property type="entry name" value="Acyl-ACP_TE_C"/>
</dbReference>
<dbReference type="PANTHER" id="PTHR31727">
    <property type="entry name" value="OLEOYL-ACYL CARRIER PROTEIN THIOESTERASE 1, CHLOROPLASTIC"/>
    <property type="match status" value="1"/>
</dbReference>
<comment type="similarity">
    <text evidence="1">Belongs to the acyl-ACP thioesterase family.</text>
</comment>
<evidence type="ECO:0000256" key="3">
    <source>
        <dbReference type="ARBA" id="ARBA00022801"/>
    </source>
</evidence>
<keyword evidence="4" id="KW-0276">Fatty acid metabolism</keyword>
<keyword evidence="7" id="KW-0275">Fatty acid biosynthesis</keyword>
<dbReference type="EMBL" id="FLUL01000001">
    <property type="protein sequence ID" value="SBV93363.1"/>
    <property type="molecule type" value="Genomic_DNA"/>
</dbReference>
<keyword evidence="2" id="KW-0444">Lipid biosynthesis</keyword>
<keyword evidence="6" id="KW-0443">Lipid metabolism</keyword>
<evidence type="ECO:0000259" key="9">
    <source>
        <dbReference type="Pfam" id="PF20791"/>
    </source>
</evidence>
<evidence type="ECO:0000256" key="6">
    <source>
        <dbReference type="ARBA" id="ARBA00023098"/>
    </source>
</evidence>
<dbReference type="InterPro" id="IPR045023">
    <property type="entry name" value="FATA/B"/>
</dbReference>
<organism evidence="10">
    <name type="scientific">uncultured Dysgonomonas sp</name>
    <dbReference type="NCBI Taxonomy" id="206096"/>
    <lineage>
        <taxon>Bacteria</taxon>
        <taxon>Pseudomonadati</taxon>
        <taxon>Bacteroidota</taxon>
        <taxon>Bacteroidia</taxon>
        <taxon>Bacteroidales</taxon>
        <taxon>Dysgonomonadaceae</taxon>
        <taxon>Dysgonomonas</taxon>
        <taxon>environmental samples</taxon>
    </lineage>
</organism>
<dbReference type="Gene3D" id="3.10.129.10">
    <property type="entry name" value="Hotdog Thioesterase"/>
    <property type="match status" value="2"/>
</dbReference>